<protein>
    <recommendedName>
        <fullName evidence="4">FBD domain-containing protein</fullName>
    </recommendedName>
</protein>
<dbReference type="AlphaFoldDB" id="A0A176VR02"/>
<keyword evidence="3" id="KW-1185">Reference proteome</keyword>
<dbReference type="InterPro" id="IPR032675">
    <property type="entry name" value="LRR_dom_sf"/>
</dbReference>
<dbReference type="Gene3D" id="3.80.10.10">
    <property type="entry name" value="Ribonuclease Inhibitor"/>
    <property type="match status" value="1"/>
</dbReference>
<feature type="compositionally biased region" description="Basic and acidic residues" evidence="1">
    <location>
        <begin position="11"/>
        <end position="26"/>
    </location>
</feature>
<evidence type="ECO:0000256" key="1">
    <source>
        <dbReference type="SAM" id="MobiDB-lite"/>
    </source>
</evidence>
<comment type="caution">
    <text evidence="2">The sequence shown here is derived from an EMBL/GenBank/DDBJ whole genome shotgun (WGS) entry which is preliminary data.</text>
</comment>
<dbReference type="SUPFAM" id="SSF52047">
    <property type="entry name" value="RNI-like"/>
    <property type="match status" value="1"/>
</dbReference>
<evidence type="ECO:0000313" key="2">
    <source>
        <dbReference type="EMBL" id="OAE22306.1"/>
    </source>
</evidence>
<accession>A0A176VR02</accession>
<name>A0A176VR02_MARPO</name>
<evidence type="ECO:0008006" key="4">
    <source>
        <dbReference type="Google" id="ProtNLM"/>
    </source>
</evidence>
<dbReference type="PANTHER" id="PTHR47679:SF1">
    <property type="entry name" value="PROTEIN TORNADO 1"/>
    <property type="match status" value="1"/>
</dbReference>
<gene>
    <name evidence="2" type="ORF">AXG93_1504s1160</name>
</gene>
<organism evidence="2 3">
    <name type="scientific">Marchantia polymorpha subsp. ruderalis</name>
    <dbReference type="NCBI Taxonomy" id="1480154"/>
    <lineage>
        <taxon>Eukaryota</taxon>
        <taxon>Viridiplantae</taxon>
        <taxon>Streptophyta</taxon>
        <taxon>Embryophyta</taxon>
        <taxon>Marchantiophyta</taxon>
        <taxon>Marchantiopsida</taxon>
        <taxon>Marchantiidae</taxon>
        <taxon>Marchantiales</taxon>
        <taxon>Marchantiaceae</taxon>
        <taxon>Marchantia</taxon>
    </lineage>
</organism>
<reference evidence="2" key="1">
    <citation type="submission" date="2016-03" db="EMBL/GenBank/DDBJ databases">
        <title>Mechanisms controlling the formation of the plant cell surface in tip-growing cells are functionally conserved among land plants.</title>
        <authorList>
            <person name="Honkanen S."/>
            <person name="Jones V.A."/>
            <person name="Morieri G."/>
            <person name="Champion C."/>
            <person name="Hetherington A.J."/>
            <person name="Kelly S."/>
            <person name="Saint-Marcoux D."/>
            <person name="Proust H."/>
            <person name="Prescott H."/>
            <person name="Dolan L."/>
        </authorList>
    </citation>
    <scope>NUCLEOTIDE SEQUENCE [LARGE SCALE GENOMIC DNA]</scope>
    <source>
        <tissue evidence="2">Whole gametophyte</tissue>
    </source>
</reference>
<dbReference type="EMBL" id="LVLJ01003222">
    <property type="protein sequence ID" value="OAE22306.1"/>
    <property type="molecule type" value="Genomic_DNA"/>
</dbReference>
<dbReference type="Proteomes" id="UP000077202">
    <property type="component" value="Unassembled WGS sequence"/>
</dbReference>
<feature type="region of interest" description="Disordered" evidence="1">
    <location>
        <begin position="1"/>
        <end position="26"/>
    </location>
</feature>
<sequence>MEGAGASIDTHAAETRGMESADEDAKLPSTIEDLIRRLEGKGEPITRLHELTGTDFRDFFPERELLSTVRGWRSQVRLRVLDAIGNCDTLEDLNLEFICGGDISTLTVSEWEIVLRGFRCSTVLEMIRLQFLSWGSDAEVESLCSQLGTILNTSSVAQLSIDNCRLSARCFLNLASGLRGNVESNLKYLDVYRAWKDSSAVKHVADMINSATRLKTLVLGYIDNMEEETVGILSQALIKCSSLKELKLERVDKGEALLLKALAGDDGNRSIERLRLERMDRLGGCFRELLTSNPSLKELTLVSLRMSPEEWRQLCEVIRDRARATNIIVQFSGRVLRGEIKSLKSFSIFAGEFSMTDTNQDRIESMLSMNGKTGEASVLKSLLLSFLTYKSKDLFKGVWKYLFWCLRGNISLTHLDLGLSHVHEESFRDLMGLLQVNLTIRGIDASRTTWARDGKAAQIQEALNQNQQRAVYMSVFREAKLAFGYAKAGRLFLCGSHRAGNVLCYVLSLFNQ</sequence>
<evidence type="ECO:0000313" key="3">
    <source>
        <dbReference type="Proteomes" id="UP000077202"/>
    </source>
</evidence>
<proteinExistence type="predicted"/>
<dbReference type="PANTHER" id="PTHR47679">
    <property type="entry name" value="PROTEIN TORNADO 1"/>
    <property type="match status" value="1"/>
</dbReference>